<comment type="caution">
    <text evidence="1">The sequence shown here is derived from an EMBL/GenBank/DDBJ whole genome shotgun (WGS) entry which is preliminary data.</text>
</comment>
<accession>A0A9Q3YHJ4</accession>
<gene>
    <name evidence="1" type="ORF">IB292_02470</name>
</gene>
<evidence type="ECO:0000313" key="2">
    <source>
        <dbReference type="Proteomes" id="UP000726777"/>
    </source>
</evidence>
<evidence type="ECO:0000313" key="1">
    <source>
        <dbReference type="EMBL" id="MCC3803893.1"/>
    </source>
</evidence>
<dbReference type="Proteomes" id="UP000726777">
    <property type="component" value="Unassembled WGS sequence"/>
</dbReference>
<name>A0A9Q3YHJ4_VIBPH</name>
<dbReference type="AlphaFoldDB" id="A0A9Q3YHJ4"/>
<organism evidence="1 2">
    <name type="scientific">Vibrio parahaemolyticus</name>
    <dbReference type="NCBI Taxonomy" id="670"/>
    <lineage>
        <taxon>Bacteria</taxon>
        <taxon>Pseudomonadati</taxon>
        <taxon>Pseudomonadota</taxon>
        <taxon>Gammaproteobacteria</taxon>
        <taxon>Vibrionales</taxon>
        <taxon>Vibrionaceae</taxon>
        <taxon>Vibrio</taxon>
    </lineage>
</organism>
<protein>
    <submittedName>
        <fullName evidence="1">Uncharacterized protein</fullName>
    </submittedName>
</protein>
<proteinExistence type="predicted"/>
<dbReference type="EMBL" id="JACVHL010000002">
    <property type="protein sequence ID" value="MCC3803893.1"/>
    <property type="molecule type" value="Genomic_DNA"/>
</dbReference>
<sequence length="238" mass="26469">MSKLTNLTIQIIATSSPSVDSFVDSFIDSLTDAIIIGDLKIEHKTNGRFMVIKAGGVKLFQEHSKILCDVYEEPTSNTLQEEDFLDLNMLNFHVVADFEQSVSSEYHFGGATVQICRNGSNKYEQVTVEVDNERAITEEVIVQIVNGIETDGLIDERGIFSVTTSTVCSREVTTSDYCEKSIAAEFLNDSSFKDPLSITFDTKLRDVVHDCIFCKGSIIEVTEVCGKSRTELLKYAFA</sequence>
<reference evidence="1" key="1">
    <citation type="submission" date="2020-09" db="EMBL/GenBank/DDBJ databases">
        <title>Genome sequence of Vibrio parahaemolyticus isolates.</title>
        <authorList>
            <person name="Hammerl J.A."/>
            <person name="Strauch E."/>
        </authorList>
    </citation>
    <scope>NUCLEOTIDE SEQUENCE</scope>
    <source>
        <strain evidence="1">17-VB00146</strain>
    </source>
</reference>
<dbReference type="RefSeq" id="WP_228085567.1">
    <property type="nucleotide sequence ID" value="NZ_JACVHL010000002.1"/>
</dbReference>